<keyword evidence="1" id="KW-0812">Transmembrane</keyword>
<comment type="caution">
    <text evidence="2">The sequence shown here is derived from an EMBL/GenBank/DDBJ whole genome shotgun (WGS) entry which is preliminary data.</text>
</comment>
<feature type="transmembrane region" description="Helical" evidence="1">
    <location>
        <begin position="12"/>
        <end position="33"/>
    </location>
</feature>
<reference evidence="2" key="1">
    <citation type="submission" date="2020-12" db="EMBL/GenBank/DDBJ databases">
        <title>M. sibirica DSM 26468T genome.</title>
        <authorList>
            <person name="Thieme N."/>
            <person name="Rettenmaier R."/>
            <person name="Zverlov V."/>
            <person name="Liebl W."/>
        </authorList>
    </citation>
    <scope>NUCLEOTIDE SEQUENCE</scope>
    <source>
        <strain evidence="2">DSM 26468</strain>
    </source>
</reference>
<sequence>MTVGISLNISSTLLSIIVGLFLGLIISIVYLLITPRNDRSPNFAVSLVVLPAIVTVIILLVGGNLARAFSLAGVFTLVRFRSVPGDSKDITFVFFAMAAGLTSGMGYLTLGAAITILLCFVFVVFHKIGFGVMKQKEKRLRITIPEDMNFEGAFDDLFEKYTNGWSMQKVRTSNLGTLYEITYHIILKEKVSEKEFIDELRCRNGNLNIMLSMMETNSQQF</sequence>
<protein>
    <submittedName>
        <fullName evidence="2">DUF4956 domain-containing protein</fullName>
    </submittedName>
</protein>
<dbReference type="InterPro" id="IPR032531">
    <property type="entry name" value="DUF4956"/>
</dbReference>
<dbReference type="AlphaFoldDB" id="A0A8J7HAY7"/>
<evidence type="ECO:0000313" key="3">
    <source>
        <dbReference type="Proteomes" id="UP000623269"/>
    </source>
</evidence>
<evidence type="ECO:0000313" key="2">
    <source>
        <dbReference type="EMBL" id="MBH1940466.1"/>
    </source>
</evidence>
<keyword evidence="1" id="KW-1133">Transmembrane helix</keyword>
<proteinExistence type="predicted"/>
<feature type="transmembrane region" description="Helical" evidence="1">
    <location>
        <begin position="45"/>
        <end position="78"/>
    </location>
</feature>
<feature type="transmembrane region" description="Helical" evidence="1">
    <location>
        <begin position="114"/>
        <end position="133"/>
    </location>
</feature>
<keyword evidence="3" id="KW-1185">Reference proteome</keyword>
<dbReference type="Pfam" id="PF16316">
    <property type="entry name" value="DUF4956"/>
    <property type="match status" value="1"/>
</dbReference>
<organism evidence="2 3">
    <name type="scientific">Mobilitalea sibirica</name>
    <dbReference type="NCBI Taxonomy" id="1462919"/>
    <lineage>
        <taxon>Bacteria</taxon>
        <taxon>Bacillati</taxon>
        <taxon>Bacillota</taxon>
        <taxon>Clostridia</taxon>
        <taxon>Lachnospirales</taxon>
        <taxon>Lachnospiraceae</taxon>
        <taxon>Mobilitalea</taxon>
    </lineage>
</organism>
<evidence type="ECO:0000256" key="1">
    <source>
        <dbReference type="SAM" id="Phobius"/>
    </source>
</evidence>
<gene>
    <name evidence="2" type="ORF">I5677_06085</name>
</gene>
<keyword evidence="1" id="KW-0472">Membrane</keyword>
<dbReference type="EMBL" id="JAEAGR010000004">
    <property type="protein sequence ID" value="MBH1940466.1"/>
    <property type="molecule type" value="Genomic_DNA"/>
</dbReference>
<dbReference type="Proteomes" id="UP000623269">
    <property type="component" value="Unassembled WGS sequence"/>
</dbReference>
<name>A0A8J7HAY7_9FIRM</name>
<accession>A0A8J7HAY7</accession>